<dbReference type="EC" id="6.3.2.13" evidence="13 18"/>
<feature type="binding site" evidence="18">
    <location>
        <position position="180"/>
    </location>
    <ligand>
        <name>UDP-N-acetyl-alpha-D-muramoyl-L-alanyl-D-glutamate</name>
        <dbReference type="ChEBI" id="CHEBI:83900"/>
    </ligand>
</feature>
<evidence type="ECO:0000313" key="23">
    <source>
        <dbReference type="EMBL" id="PLR38622.1"/>
    </source>
</evidence>
<keyword evidence="24" id="KW-1185">Reference proteome</keyword>
<dbReference type="NCBIfam" id="NF001124">
    <property type="entry name" value="PRK00139.1-2"/>
    <property type="match status" value="1"/>
</dbReference>
<dbReference type="GO" id="GO:0005524">
    <property type="term" value="F:ATP binding"/>
    <property type="evidence" value="ECO:0007669"/>
    <property type="project" value="UniProtKB-UniRule"/>
</dbReference>
<keyword evidence="4 18" id="KW-0132">Cell division</keyword>
<dbReference type="HAMAP" id="MF_00208">
    <property type="entry name" value="MurE"/>
    <property type="match status" value="1"/>
</dbReference>
<comment type="similarity">
    <text evidence="1 18">Belongs to the MurCDEF family. MurE subfamily.</text>
</comment>
<dbReference type="Proteomes" id="UP000234503">
    <property type="component" value="Unassembled WGS sequence"/>
</dbReference>
<evidence type="ECO:0000256" key="8">
    <source>
        <dbReference type="ARBA" id="ARBA00022960"/>
    </source>
</evidence>
<evidence type="ECO:0000256" key="14">
    <source>
        <dbReference type="ARBA" id="ARBA00072883"/>
    </source>
</evidence>
<dbReference type="Gene3D" id="3.90.190.20">
    <property type="entry name" value="Mur ligase, C-terminal domain"/>
    <property type="match status" value="1"/>
</dbReference>
<accession>A0A2N5E9P2</accession>
<dbReference type="InterPro" id="IPR000713">
    <property type="entry name" value="Mur_ligase_N"/>
</dbReference>
<dbReference type="NCBIfam" id="NF001123">
    <property type="entry name" value="PRK00139.1-1"/>
    <property type="match status" value="1"/>
</dbReference>
<feature type="short sequence motif" description="Meso-diaminopimelate recognition motif" evidence="18">
    <location>
        <begin position="409"/>
        <end position="412"/>
    </location>
</feature>
<dbReference type="Pfam" id="PF02875">
    <property type="entry name" value="Mur_ligase_C"/>
    <property type="match status" value="1"/>
</dbReference>
<dbReference type="InterPro" id="IPR005761">
    <property type="entry name" value="UDP-N-AcMur-Glu-dNH2Pim_ligase"/>
</dbReference>
<evidence type="ECO:0000256" key="6">
    <source>
        <dbReference type="ARBA" id="ARBA00022840"/>
    </source>
</evidence>
<feature type="modified residue" description="N6-carboxylysine" evidence="18">
    <location>
        <position position="220"/>
    </location>
</feature>
<dbReference type="GO" id="GO:0005737">
    <property type="term" value="C:cytoplasm"/>
    <property type="evidence" value="ECO:0007669"/>
    <property type="project" value="UniProtKB-SubCell"/>
</dbReference>
<evidence type="ECO:0000256" key="10">
    <source>
        <dbReference type="ARBA" id="ARBA00023306"/>
    </source>
</evidence>
<keyword evidence="9 18" id="KW-0573">Peptidoglycan synthesis</keyword>
<feature type="binding site" evidence="18">
    <location>
        <position position="22"/>
    </location>
    <ligand>
        <name>UDP-N-acetyl-alpha-D-muramoyl-L-alanyl-D-glutamate</name>
        <dbReference type="ChEBI" id="CHEBI:83900"/>
    </ligand>
</feature>
<sequence>MRDLLAPWVSDAPECALREMTLDSRVAAAGDLFVAVKGHQADGRRYIPQAIAQGVAAVVADADSAAGHGTLTMTHGVPVIAIHNLQQQLSALAGRFYQQPGDKLRLIGVTGTNGKTTTTQLLAQWSQALGETSAVMGTIGNGLLGQVVPAENTTGSAVEVQQALYQLAEKGATFAAMEVSSHGLIQHRVAALPFAAALFTNLSRDHLDYHGDMAGYEAAKWLLFSTHQAGQKIINADDEVGLRWLQQLPDAVAVSVDGKVPAGWGGQSLSAHAVQYHDNGVRVEFSSSWGNGVLDARLIGAFNVSNVLMALATLLALGYPLAALLEAAPQLQPVCGRMEVFTAPGKPTVVVDYAHTPDALEKALAAARLHCTGKLWCVFGCGGDRDKGKRPLMGGIAEQYADRVVVTDDNPRSEEPHSIVADILRGMLDAGRAQAIHGRTEAVTNTIMQAKPDDLVLIAGKGHEDYQLVGNRRLDYSDRLTVARLLGVMA</sequence>
<dbReference type="Gene3D" id="3.40.1190.10">
    <property type="entry name" value="Mur-like, catalytic domain"/>
    <property type="match status" value="1"/>
</dbReference>
<organism evidence="23 24">
    <name type="scientific">Chimaeribacter coloradensis</name>
    <dbReference type="NCBI Taxonomy" id="2060068"/>
    <lineage>
        <taxon>Bacteria</taxon>
        <taxon>Pseudomonadati</taxon>
        <taxon>Pseudomonadota</taxon>
        <taxon>Gammaproteobacteria</taxon>
        <taxon>Enterobacterales</taxon>
        <taxon>Yersiniaceae</taxon>
        <taxon>Chimaeribacter</taxon>
    </lineage>
</organism>
<feature type="binding site" evidence="18">
    <location>
        <begin position="39"/>
        <end position="41"/>
    </location>
    <ligand>
        <name>UDP-N-acetyl-alpha-D-muramoyl-L-alanyl-D-glutamate</name>
        <dbReference type="ChEBI" id="CHEBI:83900"/>
    </ligand>
</feature>
<name>A0A2N5E9P2_9GAMM</name>
<dbReference type="SUPFAM" id="SSF53244">
    <property type="entry name" value="MurD-like peptide ligases, peptide-binding domain"/>
    <property type="match status" value="1"/>
</dbReference>
<evidence type="ECO:0000256" key="5">
    <source>
        <dbReference type="ARBA" id="ARBA00022741"/>
    </source>
</evidence>
<dbReference type="FunFam" id="3.90.190.20:FF:000006">
    <property type="entry name" value="UDP-N-acetylmuramoyl-L-alanyl-D-glutamate--2,6-diaminopimelate ligase"/>
    <property type="match status" value="1"/>
</dbReference>
<evidence type="ECO:0000256" key="16">
    <source>
        <dbReference type="ARBA" id="ARBA00076158"/>
    </source>
</evidence>
<feature type="binding site" evidence="18">
    <location>
        <position position="188"/>
    </location>
    <ligand>
        <name>UDP-N-acetyl-alpha-D-muramoyl-L-alanyl-D-glutamate</name>
        <dbReference type="ChEBI" id="CHEBI:83900"/>
    </ligand>
</feature>
<proteinExistence type="inferred from homology"/>
<evidence type="ECO:0000256" key="17">
    <source>
        <dbReference type="ARBA" id="ARBA00081560"/>
    </source>
</evidence>
<dbReference type="SUPFAM" id="SSF53623">
    <property type="entry name" value="MurD-like peptide ligases, catalytic domain"/>
    <property type="match status" value="1"/>
</dbReference>
<comment type="catalytic activity">
    <reaction evidence="12 18">
        <text>UDP-N-acetyl-alpha-D-muramoyl-L-alanyl-D-glutamate + meso-2,6-diaminopimelate + ATP = UDP-N-acetyl-alpha-D-muramoyl-L-alanyl-gamma-D-glutamyl-meso-2,6-diaminopimelate + ADP + phosphate + H(+)</text>
        <dbReference type="Rhea" id="RHEA:23676"/>
        <dbReference type="ChEBI" id="CHEBI:15378"/>
        <dbReference type="ChEBI" id="CHEBI:30616"/>
        <dbReference type="ChEBI" id="CHEBI:43474"/>
        <dbReference type="ChEBI" id="CHEBI:57791"/>
        <dbReference type="ChEBI" id="CHEBI:83900"/>
        <dbReference type="ChEBI" id="CHEBI:83905"/>
        <dbReference type="ChEBI" id="CHEBI:456216"/>
        <dbReference type="EC" id="6.3.2.13"/>
    </reaction>
</comment>
<feature type="binding site" evidence="18">
    <location>
        <position position="464"/>
    </location>
    <ligand>
        <name>meso-2,6-diaminopimelate</name>
        <dbReference type="ChEBI" id="CHEBI:57791"/>
    </ligand>
</feature>
<dbReference type="GO" id="GO:0008765">
    <property type="term" value="F:UDP-N-acetylmuramoylalanyl-D-glutamate-2,6-diaminopimelate ligase activity"/>
    <property type="evidence" value="ECO:0007669"/>
    <property type="project" value="UniProtKB-UniRule"/>
</dbReference>
<comment type="PTM">
    <text evidence="18">Carboxylation is probably crucial for Mg(2+) binding and, consequently, for the gamma-phosphate positioning of ATP.</text>
</comment>
<comment type="cofactor">
    <cofactor evidence="18">
        <name>Mg(2+)</name>
        <dbReference type="ChEBI" id="CHEBI:18420"/>
    </cofactor>
</comment>
<evidence type="ECO:0000256" key="13">
    <source>
        <dbReference type="ARBA" id="ARBA00066633"/>
    </source>
</evidence>
<evidence type="ECO:0000256" key="18">
    <source>
        <dbReference type="HAMAP-Rule" id="MF_00208"/>
    </source>
</evidence>
<feature type="binding site" evidence="18">
    <location>
        <begin position="409"/>
        <end position="412"/>
    </location>
    <ligand>
        <name>meso-2,6-diaminopimelate</name>
        <dbReference type="ChEBI" id="CHEBI:57791"/>
    </ligand>
</feature>
<dbReference type="SUPFAM" id="SSF63418">
    <property type="entry name" value="MurE/MurF N-terminal domain"/>
    <property type="match status" value="1"/>
</dbReference>
<evidence type="ECO:0000256" key="11">
    <source>
        <dbReference type="ARBA" id="ARBA00023316"/>
    </source>
</evidence>
<feature type="domain" description="Mur ligase central" evidence="22">
    <location>
        <begin position="109"/>
        <end position="313"/>
    </location>
</feature>
<dbReference type="InterPro" id="IPR013221">
    <property type="entry name" value="Mur_ligase_cen"/>
</dbReference>
<feature type="binding site" evidence="18">
    <location>
        <position position="186"/>
    </location>
    <ligand>
        <name>UDP-N-acetyl-alpha-D-muramoyl-L-alanyl-D-glutamate</name>
        <dbReference type="ChEBI" id="CHEBI:83900"/>
    </ligand>
</feature>
<dbReference type="InterPro" id="IPR035911">
    <property type="entry name" value="MurE/MurF_N"/>
</dbReference>
<protein>
    <recommendedName>
        <fullName evidence="14 18">UDP-N-acetylmuramoyl-L-alanyl-D-glutamate--2,6-diaminopimelate ligase</fullName>
        <ecNumber evidence="13 18">6.3.2.13</ecNumber>
    </recommendedName>
    <alternativeName>
        <fullName evidence="15 18">Meso-A2pm-adding enzyme</fullName>
    </alternativeName>
    <alternativeName>
        <fullName evidence="16 18">Meso-diaminopimelate-adding enzyme</fullName>
    </alternativeName>
    <alternativeName>
        <fullName evidence="17 18">UDP-MurNAc-L-Ala-D-Glu:meso-diaminopimelate ligase</fullName>
    </alternativeName>
    <alternativeName>
        <fullName evidence="18">UDP-MurNAc-tripeptide synthetase</fullName>
    </alternativeName>
    <alternativeName>
        <fullName evidence="18">UDP-N-acetylmuramyl-tripeptide synthetase</fullName>
    </alternativeName>
</protein>
<comment type="function">
    <text evidence="18">Catalyzes the addition of meso-diaminopimelic acid to the nucleotide precursor UDP-N-acetylmuramoyl-L-alanyl-D-glutamate (UMAG) in the biosynthesis of bacterial cell-wall peptidoglycan.</text>
</comment>
<keyword evidence="8 18" id="KW-0133">Cell shape</keyword>
<feature type="binding site" evidence="18">
    <location>
        <position position="24"/>
    </location>
    <ligand>
        <name>UDP-N-acetyl-alpha-D-muramoyl-L-alanyl-D-glutamate</name>
        <dbReference type="ChEBI" id="CHEBI:83900"/>
    </ligand>
</feature>
<evidence type="ECO:0000259" key="22">
    <source>
        <dbReference type="Pfam" id="PF08245"/>
    </source>
</evidence>
<evidence type="ECO:0000259" key="21">
    <source>
        <dbReference type="Pfam" id="PF02875"/>
    </source>
</evidence>
<keyword evidence="7 18" id="KW-0460">Magnesium</keyword>
<evidence type="ECO:0000256" key="3">
    <source>
        <dbReference type="ARBA" id="ARBA00022598"/>
    </source>
</evidence>
<dbReference type="Pfam" id="PF08245">
    <property type="entry name" value="Mur_ligase_M"/>
    <property type="match status" value="1"/>
</dbReference>
<dbReference type="Gene3D" id="3.40.1390.10">
    <property type="entry name" value="MurE/MurF, N-terminal domain"/>
    <property type="match status" value="1"/>
</dbReference>
<dbReference type="InterPro" id="IPR036615">
    <property type="entry name" value="Mur_ligase_C_dom_sf"/>
</dbReference>
<keyword evidence="5 18" id="KW-0547">Nucleotide-binding</keyword>
<reference evidence="23 24" key="1">
    <citation type="submission" date="2017-12" db="EMBL/GenBank/DDBJ databases">
        <title>Characterization of six clinical isolates of Enterochimera gen. nov., a novel genus of the Yersiniaciae family and the three species Enterochimera arupensis sp. nov., Enterochimera coloradensis sp. nov, and Enterochimera californica sp. nov.</title>
        <authorList>
            <person name="Rossi A."/>
            <person name="Fisher M."/>
        </authorList>
    </citation>
    <scope>NUCLEOTIDE SEQUENCE [LARGE SCALE GENOMIC DNA]</scope>
    <source>
        <strain evidence="24">2016-Iso4</strain>
    </source>
</reference>
<dbReference type="Pfam" id="PF01225">
    <property type="entry name" value="Mur_ligase"/>
    <property type="match status" value="1"/>
</dbReference>
<keyword evidence="11 18" id="KW-0961">Cell wall biogenesis/degradation</keyword>
<evidence type="ECO:0000256" key="19">
    <source>
        <dbReference type="RuleBase" id="RU004135"/>
    </source>
</evidence>
<dbReference type="GO" id="GO:0071555">
    <property type="term" value="P:cell wall organization"/>
    <property type="evidence" value="ECO:0007669"/>
    <property type="project" value="UniProtKB-KW"/>
</dbReference>
<evidence type="ECO:0000256" key="1">
    <source>
        <dbReference type="ARBA" id="ARBA00005898"/>
    </source>
</evidence>
<dbReference type="AlphaFoldDB" id="A0A2N5E9P2"/>
<evidence type="ECO:0000256" key="2">
    <source>
        <dbReference type="ARBA" id="ARBA00022490"/>
    </source>
</evidence>
<evidence type="ECO:0000256" key="4">
    <source>
        <dbReference type="ARBA" id="ARBA00022618"/>
    </source>
</evidence>
<keyword evidence="6 18" id="KW-0067">ATP-binding</keyword>
<dbReference type="InterPro" id="IPR004101">
    <property type="entry name" value="Mur_ligase_C"/>
</dbReference>
<evidence type="ECO:0000259" key="20">
    <source>
        <dbReference type="Pfam" id="PF01225"/>
    </source>
</evidence>
<feature type="binding site" evidence="18">
    <location>
        <begin position="153"/>
        <end position="154"/>
    </location>
    <ligand>
        <name>UDP-N-acetyl-alpha-D-muramoyl-L-alanyl-D-glutamate</name>
        <dbReference type="ChEBI" id="CHEBI:83900"/>
    </ligand>
</feature>
<keyword evidence="3 18" id="KW-0436">Ligase</keyword>
<comment type="caution">
    <text evidence="18">Lacks conserved residue(s) required for the propagation of feature annotation.</text>
</comment>
<dbReference type="NCBIfam" id="TIGR01085">
    <property type="entry name" value="murE"/>
    <property type="match status" value="1"/>
</dbReference>
<keyword evidence="10 18" id="KW-0131">Cell cycle</keyword>
<dbReference type="InterPro" id="IPR036565">
    <property type="entry name" value="Mur-like_cat_sf"/>
</dbReference>
<feature type="domain" description="Mur ligase C-terminal" evidence="21">
    <location>
        <begin position="336"/>
        <end position="462"/>
    </location>
</feature>
<dbReference type="PANTHER" id="PTHR23135">
    <property type="entry name" value="MUR LIGASE FAMILY MEMBER"/>
    <property type="match status" value="1"/>
</dbReference>
<comment type="caution">
    <text evidence="23">The sequence shown here is derived from an EMBL/GenBank/DDBJ whole genome shotgun (WGS) entry which is preliminary data.</text>
</comment>
<comment type="pathway">
    <text evidence="18 19">Cell wall biogenesis; peptidoglycan biosynthesis.</text>
</comment>
<evidence type="ECO:0000313" key="24">
    <source>
        <dbReference type="Proteomes" id="UP000234503"/>
    </source>
</evidence>
<feature type="binding site" evidence="18">
    <location>
        <position position="152"/>
    </location>
    <ligand>
        <name>UDP-N-acetyl-alpha-D-muramoyl-L-alanyl-D-glutamate</name>
        <dbReference type="ChEBI" id="CHEBI:83900"/>
    </ligand>
</feature>
<evidence type="ECO:0000256" key="12">
    <source>
        <dbReference type="ARBA" id="ARBA00050251"/>
    </source>
</evidence>
<gene>
    <name evidence="18" type="primary">murE</name>
    <name evidence="23" type="ORF">CYR32_05795</name>
</gene>
<dbReference type="GO" id="GO:0051301">
    <property type="term" value="P:cell division"/>
    <property type="evidence" value="ECO:0007669"/>
    <property type="project" value="UniProtKB-KW"/>
</dbReference>
<dbReference type="OrthoDB" id="9800958at2"/>
<dbReference type="GO" id="GO:0009252">
    <property type="term" value="P:peptidoglycan biosynthetic process"/>
    <property type="evidence" value="ECO:0007669"/>
    <property type="project" value="UniProtKB-UniRule"/>
</dbReference>
<dbReference type="NCBIfam" id="NF001126">
    <property type="entry name" value="PRK00139.1-4"/>
    <property type="match status" value="1"/>
</dbReference>
<comment type="subcellular location">
    <subcellularLocation>
        <location evidence="18 19">Cytoplasm</location>
    </subcellularLocation>
</comment>
<feature type="binding site" evidence="18">
    <location>
        <begin position="111"/>
        <end position="117"/>
    </location>
    <ligand>
        <name>ATP</name>
        <dbReference type="ChEBI" id="CHEBI:30616"/>
    </ligand>
</feature>
<evidence type="ECO:0000256" key="7">
    <source>
        <dbReference type="ARBA" id="ARBA00022842"/>
    </source>
</evidence>
<feature type="binding site" evidence="18">
    <location>
        <position position="460"/>
    </location>
    <ligand>
        <name>meso-2,6-diaminopimelate</name>
        <dbReference type="ChEBI" id="CHEBI:57791"/>
    </ligand>
</feature>
<keyword evidence="2 18" id="KW-0963">Cytoplasm</keyword>
<feature type="domain" description="Mur ligase N-terminal catalytic" evidence="20">
    <location>
        <begin position="20"/>
        <end position="97"/>
    </location>
</feature>
<dbReference type="GO" id="GO:0008360">
    <property type="term" value="P:regulation of cell shape"/>
    <property type="evidence" value="ECO:0007669"/>
    <property type="project" value="UniProtKB-KW"/>
</dbReference>
<dbReference type="FunFam" id="3.40.1190.10:FF:000006">
    <property type="entry name" value="UDP-N-acetylmuramoyl-L-alanyl-D-glutamate--2,6-diaminopimelate ligase"/>
    <property type="match status" value="1"/>
</dbReference>
<dbReference type="GO" id="GO:0000287">
    <property type="term" value="F:magnesium ion binding"/>
    <property type="evidence" value="ECO:0007669"/>
    <property type="project" value="UniProtKB-UniRule"/>
</dbReference>
<evidence type="ECO:0000256" key="9">
    <source>
        <dbReference type="ARBA" id="ARBA00022984"/>
    </source>
</evidence>
<evidence type="ECO:0000256" key="15">
    <source>
        <dbReference type="ARBA" id="ARBA00075482"/>
    </source>
</evidence>
<dbReference type="PANTHER" id="PTHR23135:SF4">
    <property type="entry name" value="UDP-N-ACETYLMURAMOYL-L-ALANYL-D-GLUTAMATE--2,6-DIAMINOPIMELATE LIGASE MURE HOMOLOG, CHLOROPLASTIC"/>
    <property type="match status" value="1"/>
</dbReference>
<dbReference type="UniPathway" id="UPA00219"/>
<feature type="binding site" evidence="18">
    <location>
        <position position="385"/>
    </location>
    <ligand>
        <name>meso-2,6-diaminopimelate</name>
        <dbReference type="ChEBI" id="CHEBI:57791"/>
    </ligand>
</feature>
<dbReference type="EMBL" id="PJZH01000003">
    <property type="protein sequence ID" value="PLR38622.1"/>
    <property type="molecule type" value="Genomic_DNA"/>
</dbReference>